<evidence type="ECO:0008006" key="3">
    <source>
        <dbReference type="Google" id="ProtNLM"/>
    </source>
</evidence>
<proteinExistence type="predicted"/>
<organism evidence="1 2">
    <name type="scientific">Enterobacter asburiae</name>
    <dbReference type="NCBI Taxonomy" id="61645"/>
    <lineage>
        <taxon>Bacteria</taxon>
        <taxon>Pseudomonadati</taxon>
        <taxon>Pseudomonadota</taxon>
        <taxon>Gammaproteobacteria</taxon>
        <taxon>Enterobacterales</taxon>
        <taxon>Enterobacteriaceae</taxon>
        <taxon>Enterobacter</taxon>
        <taxon>Enterobacter cloacae complex</taxon>
    </lineage>
</organism>
<protein>
    <recommendedName>
        <fullName evidence="3">Lipoprotein</fullName>
    </recommendedName>
</protein>
<evidence type="ECO:0000313" key="1">
    <source>
        <dbReference type="EMBL" id="STD27297.1"/>
    </source>
</evidence>
<sequence length="54" mass="6158">MKRLFAMALLLAAGCADKDRDYAFKMDYPVDAARLSLGGRYSRKYRLCHEGKLT</sequence>
<dbReference type="EMBL" id="UFYI01000007">
    <property type="protein sequence ID" value="STD27297.1"/>
    <property type="molecule type" value="Genomic_DNA"/>
</dbReference>
<name>A0A376FJC6_ENTAS</name>
<evidence type="ECO:0000313" key="2">
    <source>
        <dbReference type="Proteomes" id="UP000255163"/>
    </source>
</evidence>
<gene>
    <name evidence="1" type="ORF">NCTC12123_06044</name>
</gene>
<dbReference type="AlphaFoldDB" id="A0A376FJC6"/>
<dbReference type="Proteomes" id="UP000255163">
    <property type="component" value="Unassembled WGS sequence"/>
</dbReference>
<accession>A0A376FJC6</accession>
<reference evidence="1 2" key="1">
    <citation type="submission" date="2018-06" db="EMBL/GenBank/DDBJ databases">
        <authorList>
            <consortium name="Pathogen Informatics"/>
            <person name="Doyle S."/>
        </authorList>
    </citation>
    <scope>NUCLEOTIDE SEQUENCE [LARGE SCALE GENOMIC DNA]</scope>
    <source>
        <strain evidence="1 2">NCTC12123</strain>
    </source>
</reference>
<dbReference type="PROSITE" id="PS51257">
    <property type="entry name" value="PROKAR_LIPOPROTEIN"/>
    <property type="match status" value="1"/>
</dbReference>